<dbReference type="SUPFAM" id="SSF54637">
    <property type="entry name" value="Thioesterase/thiol ester dehydrase-isomerase"/>
    <property type="match status" value="1"/>
</dbReference>
<dbReference type="InterPro" id="IPR002539">
    <property type="entry name" value="MaoC-like_dom"/>
</dbReference>
<dbReference type="InterPro" id="IPR029069">
    <property type="entry name" value="HotDog_dom_sf"/>
</dbReference>
<evidence type="ECO:0000313" key="3">
    <source>
        <dbReference type="Proteomes" id="UP000659047"/>
    </source>
</evidence>
<reference evidence="2" key="1">
    <citation type="submission" date="2021-01" db="EMBL/GenBank/DDBJ databases">
        <title>Intestinitalea alba gen. nov., sp. nov., a novel genus of the family Enterobacteriaceae, isolated from the gut of the plastic-eating mealworm Tenebrio molitor L.</title>
        <authorList>
            <person name="Yang Y."/>
        </authorList>
    </citation>
    <scope>NUCLEOTIDE SEQUENCE</scope>
    <source>
        <strain evidence="2">BIT-L3</strain>
    </source>
</reference>
<protein>
    <recommendedName>
        <fullName evidence="1">MaoC-like domain-containing protein</fullName>
    </recommendedName>
</protein>
<dbReference type="Pfam" id="PF01575">
    <property type="entry name" value="MaoC_dehydratas"/>
    <property type="match status" value="1"/>
</dbReference>
<dbReference type="Proteomes" id="UP000659047">
    <property type="component" value="Unassembled WGS sequence"/>
</dbReference>
<feature type="domain" description="MaoC-like" evidence="1">
    <location>
        <begin position="7"/>
        <end position="46"/>
    </location>
</feature>
<evidence type="ECO:0000259" key="1">
    <source>
        <dbReference type="Pfam" id="PF01575"/>
    </source>
</evidence>
<gene>
    <name evidence="2" type="ORF">JJB97_10995</name>
</gene>
<organism evidence="2 3">
    <name type="scientific">Tenebrionibacter intestinalis</name>
    <dbReference type="NCBI Taxonomy" id="2799638"/>
    <lineage>
        <taxon>Bacteria</taxon>
        <taxon>Pseudomonadati</taxon>
        <taxon>Pseudomonadota</taxon>
        <taxon>Gammaproteobacteria</taxon>
        <taxon>Enterobacterales</taxon>
        <taxon>Enterobacteriaceae</taxon>
        <taxon>Tenebrionibacter/Tenebrionicola group</taxon>
        <taxon>Tenebrionibacter</taxon>
    </lineage>
</organism>
<dbReference type="RefSeq" id="WP_238714065.1">
    <property type="nucleotide sequence ID" value="NZ_JAEPBH010000026.1"/>
</dbReference>
<proteinExistence type="predicted"/>
<dbReference type="EMBL" id="JAEPBH010000026">
    <property type="protein sequence ID" value="MBK4715845.1"/>
    <property type="molecule type" value="Genomic_DNA"/>
</dbReference>
<sequence length="255" mass="29419">MIKAFDNEDIKRWAHFSGDYNGIHFDAELARKNGLRDIIIQGMLALTEVKIQLCPRVDKPSTIHFYLKEPVARDTDIHYQLCARPGGYFCSASTSDKTCITGRLKEGIPGAIARAATPVDIDNRFIHEQLTLLRMLFPDMKESWILMDAFLFSVCFKYQHGDPFFMKAKKITRQPDKSRVVTYQVDQTIILTDGIFNYDFTDLAGLTFYFQDRDIIKEDFSVYSILDYQVYYHQKLLFQSSMGSVTRASLNEGQQ</sequence>
<name>A0A8K0XWU6_9ENTR</name>
<accession>A0A8K0XWU6</accession>
<dbReference type="AlphaFoldDB" id="A0A8K0XWU6"/>
<keyword evidence="3" id="KW-1185">Reference proteome</keyword>
<dbReference type="Gene3D" id="3.10.129.10">
    <property type="entry name" value="Hotdog Thioesterase"/>
    <property type="match status" value="1"/>
</dbReference>
<comment type="caution">
    <text evidence="2">The sequence shown here is derived from an EMBL/GenBank/DDBJ whole genome shotgun (WGS) entry which is preliminary data.</text>
</comment>
<evidence type="ECO:0000313" key="2">
    <source>
        <dbReference type="EMBL" id="MBK4715845.1"/>
    </source>
</evidence>